<evidence type="ECO:0000313" key="1">
    <source>
        <dbReference type="EMBL" id="UTT52736.1"/>
    </source>
</evidence>
<proteinExistence type="predicted"/>
<protein>
    <submittedName>
        <fullName evidence="1">Uncharacterized protein</fullName>
    </submittedName>
</protein>
<gene>
    <name evidence="1" type="ORF">NMQ05_16895</name>
</gene>
<dbReference type="Proteomes" id="UP001060245">
    <property type="component" value="Chromosome"/>
</dbReference>
<keyword evidence="2" id="KW-1185">Reference proteome</keyword>
<accession>A0ACD4B659</accession>
<reference evidence="1" key="1">
    <citation type="submission" date="2022-07" db="EMBL/GenBank/DDBJ databases">
        <title>Complete genome of DND4.</title>
        <authorList>
            <person name="Cao G."/>
        </authorList>
    </citation>
    <scope>NUCLEOTIDE SEQUENCE</scope>
    <source>
        <strain evidence="1">DND4</strain>
    </source>
</reference>
<sequence>MRVADDLGHGVEGEPDHSGDGRLVGHDRADGSEAHGGEGLVDDLDLGHVLLSLDEVETPLHVDESLRGDPMLLLDLCATDPQQGGDAFGIDAAFEDRRDIIETETQLAQGDDPVQPFQLRGIVGAVSGELVHVGGLEQAGRVPMPEHPVGHLADLRERSDGQHVSVLPSATVSESSIASGGGGLGALASTDERRGTGGRERERHRDAARRDGAKVVVGGDPERHPLRAGIAGSGRRCAGAARAG</sequence>
<evidence type="ECO:0000313" key="2">
    <source>
        <dbReference type="Proteomes" id="UP001060245"/>
    </source>
</evidence>
<organism evidence="1 2">
    <name type="scientific">Microbacterium maritypicum</name>
    <name type="common">Microbacterium liquefaciens</name>
    <dbReference type="NCBI Taxonomy" id="33918"/>
    <lineage>
        <taxon>Bacteria</taxon>
        <taxon>Bacillati</taxon>
        <taxon>Actinomycetota</taxon>
        <taxon>Actinomycetes</taxon>
        <taxon>Micrococcales</taxon>
        <taxon>Microbacteriaceae</taxon>
        <taxon>Microbacterium</taxon>
    </lineage>
</organism>
<name>A0ACD4B659_MICMQ</name>
<dbReference type="EMBL" id="CP101471">
    <property type="protein sequence ID" value="UTT52736.1"/>
    <property type="molecule type" value="Genomic_DNA"/>
</dbReference>